<dbReference type="OrthoDB" id="166377at2"/>
<evidence type="ECO:0000256" key="16">
    <source>
        <dbReference type="PIRSR" id="PIRSR006404-2"/>
    </source>
</evidence>
<protein>
    <recommendedName>
        <fullName evidence="14">Zinc metalloprotease</fullName>
    </recommendedName>
</protein>
<dbReference type="PANTHER" id="PTHR39188">
    <property type="entry name" value="MEMBRANE-ASSOCIATED ZINC METALLOPROTEASE M50B"/>
    <property type="match status" value="1"/>
</dbReference>
<dbReference type="CDD" id="cd06164">
    <property type="entry name" value="S2P-M50_SpoIVFB_CBS"/>
    <property type="match status" value="1"/>
</dbReference>
<dbReference type="GO" id="GO:0046872">
    <property type="term" value="F:metal ion binding"/>
    <property type="evidence" value="ECO:0007669"/>
    <property type="project" value="UniProtKB-UniRule"/>
</dbReference>
<keyword evidence="3 14" id="KW-1003">Cell membrane</keyword>
<comment type="caution">
    <text evidence="19">The sequence shown here is derived from an EMBL/GenBank/DDBJ whole genome shotgun (WGS) entry which is preliminary data.</text>
</comment>
<dbReference type="Proteomes" id="UP000268857">
    <property type="component" value="Unassembled WGS sequence"/>
</dbReference>
<dbReference type="Gene3D" id="3.10.580.10">
    <property type="entry name" value="CBS-domain"/>
    <property type="match status" value="1"/>
</dbReference>
<evidence type="ECO:0000256" key="17">
    <source>
        <dbReference type="PROSITE-ProRule" id="PRU00703"/>
    </source>
</evidence>
<dbReference type="GO" id="GO:0006508">
    <property type="term" value="P:proteolysis"/>
    <property type="evidence" value="ECO:0007669"/>
    <property type="project" value="UniProtKB-KW"/>
</dbReference>
<feature type="active site" evidence="15">
    <location>
        <position position="63"/>
    </location>
</feature>
<dbReference type="EMBL" id="RSCJ01000033">
    <property type="protein sequence ID" value="RUR73734.1"/>
    <property type="molecule type" value="Genomic_DNA"/>
</dbReference>
<evidence type="ECO:0000313" key="20">
    <source>
        <dbReference type="Proteomes" id="UP000268857"/>
    </source>
</evidence>
<dbReference type="InterPro" id="IPR008915">
    <property type="entry name" value="Peptidase_M50"/>
</dbReference>
<comment type="subcellular location">
    <subcellularLocation>
        <location evidence="1 14">Cell membrane</location>
        <topology evidence="1 14">Multi-pass membrane protein</topology>
    </subcellularLocation>
</comment>
<dbReference type="AlphaFoldDB" id="A0A3S0ZW79"/>
<evidence type="ECO:0000256" key="8">
    <source>
        <dbReference type="ARBA" id="ARBA00022801"/>
    </source>
</evidence>
<feature type="binding site" evidence="16">
    <location>
        <position position="158"/>
    </location>
    <ligand>
        <name>Zn(2+)</name>
        <dbReference type="ChEBI" id="CHEBI:29105"/>
        <note>catalytic</note>
    </ligand>
</feature>
<evidence type="ECO:0000256" key="6">
    <source>
        <dbReference type="ARBA" id="ARBA00022723"/>
    </source>
</evidence>
<dbReference type="PANTHER" id="PTHR39188:SF3">
    <property type="entry name" value="STAGE IV SPORULATION PROTEIN FB"/>
    <property type="match status" value="1"/>
</dbReference>
<feature type="binding site" evidence="16">
    <location>
        <position position="66"/>
    </location>
    <ligand>
        <name>Zn(2+)</name>
        <dbReference type="ChEBI" id="CHEBI:29105"/>
        <note>catalytic</note>
    </ligand>
</feature>
<name>A0A3S0ZW79_CHLFR</name>
<keyword evidence="7" id="KW-0677">Repeat</keyword>
<evidence type="ECO:0000256" key="2">
    <source>
        <dbReference type="ARBA" id="ARBA00007931"/>
    </source>
</evidence>
<dbReference type="CDD" id="cd04639">
    <property type="entry name" value="CBS_pair_peptidase_M50"/>
    <property type="match status" value="1"/>
</dbReference>
<feature type="transmembrane region" description="Helical" evidence="14">
    <location>
        <begin position="103"/>
        <end position="122"/>
    </location>
</feature>
<keyword evidence="5 14" id="KW-0812">Transmembrane</keyword>
<sequence>MQTNWRIGSFFGIPLFLDPLWFVILGLAILNFAVAYQELGTVLAWSSGVIMALLLFASVLLHELGHSLVARSQGIKVNSITLFLFGGIAAIEEESKTPGKAFQVAIAGPVVSIVLFLLLRLVADALPNANPLHVMVGDLARINLVLALFNLIPGLPLDGGQVLKAALWQATGDRFQAVHLAAKAGQILGYGAIALGLAVDYFTGELVTGLWIALLGWFGIRNATSYDRVTMLQETLLKLKATEAMTRDFRIVDANQTLRAFADLYLLETAPAQVYFAESDGRYRGMVSIDDLRLVERSEWETKTVESIVHPLTEIPTVEESTNIAEVINKLENENLPRVTVLSPAGAVAGVIDRGDIVRAVAQTLGLRMTDADIKRIKEEGSYPPGLQLQVIAKSTTN</sequence>
<evidence type="ECO:0000256" key="10">
    <source>
        <dbReference type="ARBA" id="ARBA00022989"/>
    </source>
</evidence>
<evidence type="ECO:0000256" key="1">
    <source>
        <dbReference type="ARBA" id="ARBA00004651"/>
    </source>
</evidence>
<dbReference type="InterPro" id="IPR016483">
    <property type="entry name" value="UCP006404_Pept_M50_CBS"/>
</dbReference>
<feature type="domain" description="CBS" evidence="18">
    <location>
        <begin position="309"/>
        <end position="367"/>
    </location>
</feature>
<evidence type="ECO:0000313" key="19">
    <source>
        <dbReference type="EMBL" id="RUR73734.1"/>
    </source>
</evidence>
<keyword evidence="12 17" id="KW-0129">CBS domain</keyword>
<feature type="domain" description="CBS" evidence="18">
    <location>
        <begin position="245"/>
        <end position="302"/>
    </location>
</feature>
<dbReference type="PIRSF" id="PIRSF006404">
    <property type="entry name" value="UCP006404_Pept_M50_CBS"/>
    <property type="match status" value="1"/>
</dbReference>
<evidence type="ECO:0000256" key="11">
    <source>
        <dbReference type="ARBA" id="ARBA00023049"/>
    </source>
</evidence>
<dbReference type="PROSITE" id="PS51371">
    <property type="entry name" value="CBS"/>
    <property type="match status" value="2"/>
</dbReference>
<keyword evidence="11 14" id="KW-0482">Metalloprotease</keyword>
<comment type="similarity">
    <text evidence="2 14">Belongs to the peptidase M50B family.</text>
</comment>
<keyword evidence="8 14" id="KW-0378">Hydrolase</keyword>
<organism evidence="19 20">
    <name type="scientific">Chlorogloeopsis fritschii PCC 6912</name>
    <dbReference type="NCBI Taxonomy" id="211165"/>
    <lineage>
        <taxon>Bacteria</taxon>
        <taxon>Bacillati</taxon>
        <taxon>Cyanobacteriota</taxon>
        <taxon>Cyanophyceae</taxon>
        <taxon>Nostocales</taxon>
        <taxon>Chlorogloeopsidaceae</taxon>
        <taxon>Chlorogloeopsis</taxon>
    </lineage>
</organism>
<gene>
    <name evidence="19" type="ORF">PCC6912_55110</name>
</gene>
<feature type="transmembrane region" description="Helical" evidence="14">
    <location>
        <begin position="42"/>
        <end position="62"/>
    </location>
</feature>
<keyword evidence="4 14" id="KW-0645">Protease</keyword>
<evidence type="ECO:0000256" key="5">
    <source>
        <dbReference type="ARBA" id="ARBA00022692"/>
    </source>
</evidence>
<keyword evidence="9 14" id="KW-0862">Zinc</keyword>
<dbReference type="RefSeq" id="WP_016877073.1">
    <property type="nucleotide sequence ID" value="NZ_AJLN01000061.1"/>
</dbReference>
<keyword evidence="6 14" id="KW-0479">Metal-binding</keyword>
<evidence type="ECO:0000256" key="7">
    <source>
        <dbReference type="ARBA" id="ARBA00022737"/>
    </source>
</evidence>
<dbReference type="InterPro" id="IPR046342">
    <property type="entry name" value="CBS_dom_sf"/>
</dbReference>
<dbReference type="InterPro" id="IPR000644">
    <property type="entry name" value="CBS_dom"/>
</dbReference>
<proteinExistence type="inferred from homology"/>
<evidence type="ECO:0000256" key="12">
    <source>
        <dbReference type="ARBA" id="ARBA00023122"/>
    </source>
</evidence>
<evidence type="ECO:0000256" key="14">
    <source>
        <dbReference type="PIRNR" id="PIRNR006404"/>
    </source>
</evidence>
<feature type="transmembrane region" description="Helical" evidence="14">
    <location>
        <begin position="12"/>
        <end position="36"/>
    </location>
</feature>
<feature type="transmembrane region" description="Helical" evidence="14">
    <location>
        <begin position="201"/>
        <end position="220"/>
    </location>
</feature>
<dbReference type="GO" id="GO:0005886">
    <property type="term" value="C:plasma membrane"/>
    <property type="evidence" value="ECO:0007669"/>
    <property type="project" value="UniProtKB-SubCell"/>
</dbReference>
<dbReference type="Pfam" id="PF02163">
    <property type="entry name" value="Peptidase_M50"/>
    <property type="match status" value="2"/>
</dbReference>
<keyword evidence="10 14" id="KW-1133">Transmembrane helix</keyword>
<dbReference type="SMART" id="SM00116">
    <property type="entry name" value="CBS"/>
    <property type="match status" value="1"/>
</dbReference>
<dbReference type="GO" id="GO:0008237">
    <property type="term" value="F:metallopeptidase activity"/>
    <property type="evidence" value="ECO:0007669"/>
    <property type="project" value="UniProtKB-UniRule"/>
</dbReference>
<dbReference type="Pfam" id="PF00571">
    <property type="entry name" value="CBS"/>
    <property type="match status" value="2"/>
</dbReference>
<keyword evidence="13 14" id="KW-0472">Membrane</keyword>
<keyword evidence="20" id="KW-1185">Reference proteome</keyword>
<reference evidence="19 20" key="1">
    <citation type="journal article" date="2019" name="Genome Biol. Evol.">
        <title>Day and night: Metabolic profiles and evolutionary relationships of six axenic non-marine cyanobacteria.</title>
        <authorList>
            <person name="Will S.E."/>
            <person name="Henke P."/>
            <person name="Boedeker C."/>
            <person name="Huang S."/>
            <person name="Brinkmann H."/>
            <person name="Rohde M."/>
            <person name="Jarek M."/>
            <person name="Friedl T."/>
            <person name="Seufert S."/>
            <person name="Schumacher M."/>
            <person name="Overmann J."/>
            <person name="Neumann-Schaal M."/>
            <person name="Petersen J."/>
        </authorList>
    </citation>
    <scope>NUCLEOTIDE SEQUENCE [LARGE SCALE GENOMIC DNA]</scope>
    <source>
        <strain evidence="19 20">PCC 6912</strain>
    </source>
</reference>
<evidence type="ECO:0000259" key="18">
    <source>
        <dbReference type="PROSITE" id="PS51371"/>
    </source>
</evidence>
<evidence type="ECO:0000256" key="9">
    <source>
        <dbReference type="ARBA" id="ARBA00022833"/>
    </source>
</evidence>
<evidence type="ECO:0000256" key="13">
    <source>
        <dbReference type="ARBA" id="ARBA00023136"/>
    </source>
</evidence>
<feature type="transmembrane region" description="Helical" evidence="14">
    <location>
        <begin position="74"/>
        <end position="91"/>
    </location>
</feature>
<evidence type="ECO:0000256" key="3">
    <source>
        <dbReference type="ARBA" id="ARBA00022475"/>
    </source>
</evidence>
<accession>A0A3S0ZW79</accession>
<comment type="cofactor">
    <cofactor evidence="14 16">
        <name>Zn(2+)</name>
        <dbReference type="ChEBI" id="CHEBI:29105"/>
    </cofactor>
    <text evidence="14 16">Binds 1 zinc ion per subunit.</text>
</comment>
<dbReference type="SUPFAM" id="SSF54631">
    <property type="entry name" value="CBS-domain pair"/>
    <property type="match status" value="1"/>
</dbReference>
<evidence type="ECO:0000256" key="4">
    <source>
        <dbReference type="ARBA" id="ARBA00022670"/>
    </source>
</evidence>
<feature type="binding site" evidence="16">
    <location>
        <position position="62"/>
    </location>
    <ligand>
        <name>Zn(2+)</name>
        <dbReference type="ChEBI" id="CHEBI:29105"/>
        <note>catalytic</note>
    </ligand>
</feature>
<evidence type="ECO:0000256" key="15">
    <source>
        <dbReference type="PIRSR" id="PIRSR006404-1"/>
    </source>
</evidence>